<gene>
    <name evidence="7" type="ORF">H4W79_001133</name>
</gene>
<feature type="region of interest" description="Disordered" evidence="5">
    <location>
        <begin position="281"/>
        <end position="305"/>
    </location>
</feature>
<dbReference type="InterPro" id="IPR016036">
    <property type="entry name" value="Malonyl_transacylase_ACP-bd"/>
</dbReference>
<dbReference type="PIRSF" id="PIRSF000446">
    <property type="entry name" value="Mct"/>
    <property type="match status" value="1"/>
</dbReference>
<evidence type="ECO:0000256" key="5">
    <source>
        <dbReference type="SAM" id="MobiDB-lite"/>
    </source>
</evidence>
<dbReference type="InterPro" id="IPR050858">
    <property type="entry name" value="Mal-CoA-ACP_Trans/PKS_FabD"/>
</dbReference>
<dbReference type="NCBIfam" id="TIGR00128">
    <property type="entry name" value="fabD"/>
    <property type="match status" value="1"/>
</dbReference>
<name>A0ABR9HD05_9ACTN</name>
<dbReference type="EC" id="2.3.1.39" evidence="4"/>
<comment type="caution">
    <text evidence="7">The sequence shown here is derived from an EMBL/GenBank/DDBJ whole genome shotgun (WGS) entry which is preliminary data.</text>
</comment>
<dbReference type="InterPro" id="IPR001227">
    <property type="entry name" value="Ac_transferase_dom_sf"/>
</dbReference>
<dbReference type="InterPro" id="IPR014043">
    <property type="entry name" value="Acyl_transferase_dom"/>
</dbReference>
<feature type="compositionally biased region" description="Basic and acidic residues" evidence="5">
    <location>
        <begin position="281"/>
        <end position="291"/>
    </location>
</feature>
<protein>
    <recommendedName>
        <fullName evidence="4">Malonyl CoA-acyl carrier protein transacylase</fullName>
        <ecNumber evidence="4">2.3.1.39</ecNumber>
    </recommendedName>
</protein>
<dbReference type="RefSeq" id="WP_191268091.1">
    <property type="nucleotide sequence ID" value="NZ_BMXJ01000002.1"/>
</dbReference>
<evidence type="ECO:0000313" key="7">
    <source>
        <dbReference type="EMBL" id="MBE1456919.1"/>
    </source>
</evidence>
<feature type="domain" description="Malonyl-CoA:ACP transacylase (MAT)" evidence="6">
    <location>
        <begin position="7"/>
        <end position="303"/>
    </location>
</feature>
<keyword evidence="1 4" id="KW-0808">Transferase</keyword>
<evidence type="ECO:0000256" key="1">
    <source>
        <dbReference type="ARBA" id="ARBA00022679"/>
    </source>
</evidence>
<comment type="similarity">
    <text evidence="4">Belongs to the fabD family.</text>
</comment>
<evidence type="ECO:0000256" key="3">
    <source>
        <dbReference type="ARBA" id="ARBA00048462"/>
    </source>
</evidence>
<dbReference type="Proteomes" id="UP000598217">
    <property type="component" value="Unassembled WGS sequence"/>
</dbReference>
<evidence type="ECO:0000313" key="8">
    <source>
        <dbReference type="Proteomes" id="UP000598217"/>
    </source>
</evidence>
<dbReference type="EMBL" id="JADBDY010000001">
    <property type="protein sequence ID" value="MBE1456919.1"/>
    <property type="molecule type" value="Genomic_DNA"/>
</dbReference>
<sequence length="305" mass="33071">MTTHIFMFPGQGSQRVGMGRALFDRFPVLEREASEVLGYSVRELCLRDEGGLLRDTRYTQPAVFTVNALAYRAALEDGPPPDVAVGHSLGEYNALEASGALGFAEGLGLVAARARAMGRISGGGMSAVIGLRETLLRFLLVRAGFPGLDPANFNTATQTVIAGPTEDLTEVEPILEDAGARAVRPLEVSGPFHSRHMEPAAAEFAPVVRSARLAPPRFPVISNRTAREYTADAPTLLIEQIHHPVLWRQTMEGLLTLPEPEFTEVGDGRVLTGMLRQIRREQKSEAERADRAPAAAGRVQKENKP</sequence>
<evidence type="ECO:0000259" key="6">
    <source>
        <dbReference type="SMART" id="SM00827"/>
    </source>
</evidence>
<dbReference type="SMART" id="SM00827">
    <property type="entry name" value="PKS_AT"/>
    <property type="match status" value="1"/>
</dbReference>
<dbReference type="InterPro" id="IPR016035">
    <property type="entry name" value="Acyl_Trfase/lysoPLipase"/>
</dbReference>
<dbReference type="Pfam" id="PF00698">
    <property type="entry name" value="Acyl_transf_1"/>
    <property type="match status" value="1"/>
</dbReference>
<dbReference type="PANTHER" id="PTHR42681:SF1">
    <property type="entry name" value="MALONYL-COA-ACYL CARRIER PROTEIN TRANSACYLASE, MITOCHONDRIAL"/>
    <property type="match status" value="1"/>
</dbReference>
<dbReference type="PANTHER" id="PTHR42681">
    <property type="entry name" value="MALONYL-COA-ACYL CARRIER PROTEIN TRANSACYLASE, MITOCHONDRIAL"/>
    <property type="match status" value="1"/>
</dbReference>
<dbReference type="Gene3D" id="3.30.70.250">
    <property type="entry name" value="Malonyl-CoA ACP transacylase, ACP-binding"/>
    <property type="match status" value="1"/>
</dbReference>
<reference evidence="7 8" key="1">
    <citation type="submission" date="2020-10" db="EMBL/GenBank/DDBJ databases">
        <title>Sequencing the genomes of 1000 actinobacteria strains.</title>
        <authorList>
            <person name="Klenk H.-P."/>
        </authorList>
    </citation>
    <scope>NUCLEOTIDE SEQUENCE [LARGE SCALE GENOMIC DNA]</scope>
    <source>
        <strain evidence="7 8">DSM 45157</strain>
    </source>
</reference>
<dbReference type="SUPFAM" id="SSF55048">
    <property type="entry name" value="Probable ACP-binding domain of malonyl-CoA ACP transacylase"/>
    <property type="match status" value="1"/>
</dbReference>
<proteinExistence type="inferred from homology"/>
<evidence type="ECO:0000256" key="4">
    <source>
        <dbReference type="PIRNR" id="PIRNR000446"/>
    </source>
</evidence>
<accession>A0ABR9HD05</accession>
<organism evidence="7 8">
    <name type="scientific">Nocardiopsis terrae</name>
    <dbReference type="NCBI Taxonomy" id="372655"/>
    <lineage>
        <taxon>Bacteria</taxon>
        <taxon>Bacillati</taxon>
        <taxon>Actinomycetota</taxon>
        <taxon>Actinomycetes</taxon>
        <taxon>Streptosporangiales</taxon>
        <taxon>Nocardiopsidaceae</taxon>
        <taxon>Nocardiopsis</taxon>
    </lineage>
</organism>
<comment type="catalytic activity">
    <reaction evidence="3 4">
        <text>holo-[ACP] + malonyl-CoA = malonyl-[ACP] + CoA</text>
        <dbReference type="Rhea" id="RHEA:41792"/>
        <dbReference type="Rhea" id="RHEA-COMP:9623"/>
        <dbReference type="Rhea" id="RHEA-COMP:9685"/>
        <dbReference type="ChEBI" id="CHEBI:57287"/>
        <dbReference type="ChEBI" id="CHEBI:57384"/>
        <dbReference type="ChEBI" id="CHEBI:64479"/>
        <dbReference type="ChEBI" id="CHEBI:78449"/>
        <dbReference type="EC" id="2.3.1.39"/>
    </reaction>
</comment>
<dbReference type="InterPro" id="IPR004410">
    <property type="entry name" value="Malonyl_CoA-ACP_transAc_FabD"/>
</dbReference>
<dbReference type="Gene3D" id="3.40.366.10">
    <property type="entry name" value="Malonyl-Coenzyme A Acyl Carrier Protein, domain 2"/>
    <property type="match status" value="1"/>
</dbReference>
<keyword evidence="2 4" id="KW-0012">Acyltransferase</keyword>
<keyword evidence="8" id="KW-1185">Reference proteome</keyword>
<evidence type="ECO:0000256" key="2">
    <source>
        <dbReference type="ARBA" id="ARBA00023315"/>
    </source>
</evidence>
<dbReference type="SUPFAM" id="SSF52151">
    <property type="entry name" value="FabD/lysophospholipase-like"/>
    <property type="match status" value="1"/>
</dbReference>
<dbReference type="InterPro" id="IPR024925">
    <property type="entry name" value="Malonyl_CoA-ACP_transAc"/>
</dbReference>